<dbReference type="EMBL" id="JBJJXI010000080">
    <property type="protein sequence ID" value="KAL3395536.1"/>
    <property type="molecule type" value="Genomic_DNA"/>
</dbReference>
<evidence type="ECO:0000259" key="2">
    <source>
        <dbReference type="PROSITE" id="PS50994"/>
    </source>
</evidence>
<feature type="compositionally biased region" description="Polar residues" evidence="1">
    <location>
        <begin position="346"/>
        <end position="357"/>
    </location>
</feature>
<sequence length="1798" mass="203150">MSASIAACSAYISNDNLRLNMDEATKFLLAQQLEIAELIPKIEINLRKKATKERQLVNIYRKKREQAEELWKEFKANNFILVAKEGLKKNEYFTAGVYEVTEDAYIDTLMYIDSKVPPAAQPPPAKVTPTPKTSEDIVQRIQLPRIELPTFNGDPILWEGFSDQFKALVHDINGLSPVQKFLYLKSCLSGEAAEVIANYTVTAEAYAGAWDDLTARFANKRILSTACMKRLFALAPMKKSAAAELRTLLDSFRQIKRAFQGLKKPVDQWDDWLVYLLSEKLDRYTRLAWETSLKDTTAMPTFKEIVDYLENRIHALEATSSTQLPSSQSKSFSKQKATKAGGQEGQRISTLSTTTRNPSKACPCSNGSHKLQRCPTFKALSPQRRLEYINLNKLCILCMMPGHRANNCKSSYRCKECEGKHIILLHDALCKSDSNHPRKEVSCNVTQTDSTSDSEDLQNVLHSYNAVCLPVKSSSCVLLTTARVRHVSPQGYSVVVRALLDSVSESSFITEKVAKKLQLRLSRVNDSVSGIRAISVGQAHIQSELQGSTIEDLSRNLNFTALVLDRITSDIPSAPVKPASTWSHLAGLKLADPDYGRPGPIDVMFGADVTGFLLLDQTRSGSIDEPVAKLSWFGWVLMGRTGQSASTASTQKIQVKGLHTCPNFVLDSFWKTNTDDVSPIKPANRQVFCSTLPQQVDTRHTCASCELQTFWEIEHQLSSPMLSEEDSKCEQHFKETHYRDATGRFVVSLPFKSDQLKQSLSENRLMVMKLYHVNEARTLKSPKIKGMYDDFMQEYLNLQHMRPSRSDTEGNYIPHHCIFKNVDSTPKIRVVFNASFKVKNGNSLNDCLLTGPKLQKDLWMILTSWRQFRVAFTADIIKMFRQIKINPADYTWQRIFWRDSPNEKLRSYELTTVTYGTAPAPYLALRVIQQLAKEEIGRFPEGAEIALRSSYMDDFYGGADTEKEAIAKRESLTMMLAAGGFELSKWASNNSQVCPTLSEEEKPLKINDSISTLGLRWYPHEDSFALKVTLAGQNSSITKRTVLSEITKLFDSMGWFAPVIVTAKIMIQDTWIQGLDWDQRFPPKLEEAWLSFRAMLPGLESIRVPRWIGQSSGGRLELHAFCDASERAYAAAVYAKVIMPDNTVTVHLLVAKTKVAPVKTLGIPRLELCGAALLAKLVASLQSELNTPIDATYAWCDSQVTLTWLYSHASRWSPFVANRVTQIQEILSPKHWRYVRSSQNLADLATRGISTNQLREAELWWRGPSWLHEVALPTFNGAAASSEEAFSEMKRKTVCATARLDNSDDLIERYSSYTRLTRVTAWIQRFIHNCKNKKMKRTSFLTAEELRYATETLIKRVQLTYLQVEFDHVKRKLQLPKKSPLRSLKPMVDNKGLLRVGGRLVNAPSLFYDEKHPIILPYESHLSTLLVRDAHHRTLHAGPQTTRNFLAARFWILRCKTLVHREMHNCIICTRYAGTKLGQIMGDLPPIRLTPVRPFLAAGVDYAGPIAIRASKGRGHSSYKGYICLFVCMSSKAIHLEAVSDLTAVAFVAAYKRFVSRRGICHTLISDNGTTFRGADKELKSMFRQALEFYQRSAARLANHGTDWTFIPPRAPHFGGIWEAGVRSVKHHLRRVIKDSTLTFEELSTMLCQIEACLNSRPLYQLSSSATDPTPITPGHILIGGPLLAVPEPGLEDVKLTPSARWNLLTQMRDQFWHRWRFEYLHTLQQHNKWRVQHDDLHVGSMVLISEDNSPPTHWPMGIIQRTYKGDDGLVRVAIIKTANSVIKRPIHKLCLLPIATE</sequence>
<dbReference type="InterPro" id="IPR040676">
    <property type="entry name" value="DUF5641"/>
</dbReference>
<keyword evidence="4" id="KW-1185">Reference proteome</keyword>
<reference evidence="3 4" key="1">
    <citation type="journal article" date="2024" name="bioRxiv">
        <title>A reference genome for Trichogramma kaykai: A tiny desert-dwelling parasitoid wasp with competing sex-ratio distorters.</title>
        <authorList>
            <person name="Culotta J."/>
            <person name="Lindsey A.R."/>
        </authorList>
    </citation>
    <scope>NUCLEOTIDE SEQUENCE [LARGE SCALE GENOMIC DNA]</scope>
    <source>
        <strain evidence="3 4">KSX58</strain>
    </source>
</reference>
<dbReference type="Pfam" id="PF05380">
    <property type="entry name" value="Peptidase_A17"/>
    <property type="match status" value="1"/>
</dbReference>
<gene>
    <name evidence="3" type="ORF">TKK_010362</name>
</gene>
<feature type="compositionally biased region" description="Low complexity" evidence="1">
    <location>
        <begin position="319"/>
        <end position="340"/>
    </location>
</feature>
<proteinExistence type="predicted"/>
<name>A0ABD2WQZ9_9HYME</name>
<dbReference type="PANTHER" id="PTHR47331">
    <property type="entry name" value="PHD-TYPE DOMAIN-CONTAINING PROTEIN"/>
    <property type="match status" value="1"/>
</dbReference>
<dbReference type="InterPro" id="IPR043502">
    <property type="entry name" value="DNA/RNA_pol_sf"/>
</dbReference>
<dbReference type="GO" id="GO:0042575">
    <property type="term" value="C:DNA polymerase complex"/>
    <property type="evidence" value="ECO:0007669"/>
    <property type="project" value="UniProtKB-ARBA"/>
</dbReference>
<evidence type="ECO:0000256" key="1">
    <source>
        <dbReference type="SAM" id="MobiDB-lite"/>
    </source>
</evidence>
<dbReference type="PROSITE" id="PS50994">
    <property type="entry name" value="INTEGRASE"/>
    <property type="match status" value="1"/>
</dbReference>
<protein>
    <recommendedName>
        <fullName evidence="2">Integrase catalytic domain-containing protein</fullName>
    </recommendedName>
</protein>
<dbReference type="InterPro" id="IPR005312">
    <property type="entry name" value="DUF1759"/>
</dbReference>
<feature type="domain" description="Integrase catalytic" evidence="2">
    <location>
        <begin position="1490"/>
        <end position="1677"/>
    </location>
</feature>
<organism evidence="3 4">
    <name type="scientific">Trichogramma kaykai</name>
    <dbReference type="NCBI Taxonomy" id="54128"/>
    <lineage>
        <taxon>Eukaryota</taxon>
        <taxon>Metazoa</taxon>
        <taxon>Ecdysozoa</taxon>
        <taxon>Arthropoda</taxon>
        <taxon>Hexapoda</taxon>
        <taxon>Insecta</taxon>
        <taxon>Pterygota</taxon>
        <taxon>Neoptera</taxon>
        <taxon>Endopterygota</taxon>
        <taxon>Hymenoptera</taxon>
        <taxon>Apocrita</taxon>
        <taxon>Proctotrupomorpha</taxon>
        <taxon>Chalcidoidea</taxon>
        <taxon>Trichogrammatidae</taxon>
        <taxon>Trichogramma</taxon>
    </lineage>
</organism>
<feature type="region of interest" description="Disordered" evidence="1">
    <location>
        <begin position="319"/>
        <end position="357"/>
    </location>
</feature>
<dbReference type="InterPro" id="IPR012337">
    <property type="entry name" value="RNaseH-like_sf"/>
</dbReference>
<dbReference type="InterPro" id="IPR036397">
    <property type="entry name" value="RNaseH_sf"/>
</dbReference>
<dbReference type="PANTHER" id="PTHR47331:SF1">
    <property type="entry name" value="GAG-LIKE PROTEIN"/>
    <property type="match status" value="1"/>
</dbReference>
<dbReference type="SUPFAM" id="SSF53098">
    <property type="entry name" value="Ribonuclease H-like"/>
    <property type="match status" value="1"/>
</dbReference>
<dbReference type="Pfam" id="PF18701">
    <property type="entry name" value="DUF5641"/>
    <property type="match status" value="1"/>
</dbReference>
<evidence type="ECO:0000313" key="4">
    <source>
        <dbReference type="Proteomes" id="UP001627154"/>
    </source>
</evidence>
<dbReference type="InterPro" id="IPR001584">
    <property type="entry name" value="Integrase_cat-core"/>
</dbReference>
<dbReference type="Proteomes" id="UP001627154">
    <property type="component" value="Unassembled WGS sequence"/>
</dbReference>
<dbReference type="Pfam" id="PF03564">
    <property type="entry name" value="DUF1759"/>
    <property type="match status" value="1"/>
</dbReference>
<accession>A0ABD2WQZ9</accession>
<dbReference type="SUPFAM" id="SSF56672">
    <property type="entry name" value="DNA/RNA polymerases"/>
    <property type="match status" value="1"/>
</dbReference>
<comment type="caution">
    <text evidence="3">The sequence shown here is derived from an EMBL/GenBank/DDBJ whole genome shotgun (WGS) entry which is preliminary data.</text>
</comment>
<dbReference type="Gene3D" id="3.30.420.10">
    <property type="entry name" value="Ribonuclease H-like superfamily/Ribonuclease H"/>
    <property type="match status" value="1"/>
</dbReference>
<dbReference type="InterPro" id="IPR008042">
    <property type="entry name" value="Retrotrans_Pao"/>
</dbReference>
<evidence type="ECO:0000313" key="3">
    <source>
        <dbReference type="EMBL" id="KAL3395536.1"/>
    </source>
</evidence>
<dbReference type="GO" id="GO:0071897">
    <property type="term" value="P:DNA biosynthetic process"/>
    <property type="evidence" value="ECO:0007669"/>
    <property type="project" value="UniProtKB-ARBA"/>
</dbReference>